<feature type="domain" description="AAA" evidence="1">
    <location>
        <begin position="4"/>
        <end position="196"/>
    </location>
</feature>
<dbReference type="Proteomes" id="UP000248863">
    <property type="component" value="Unassembled WGS sequence"/>
</dbReference>
<keyword evidence="3" id="KW-1185">Reference proteome</keyword>
<dbReference type="SUPFAM" id="SSF52540">
    <property type="entry name" value="P-loop containing nucleoside triphosphate hydrolases"/>
    <property type="match status" value="1"/>
</dbReference>
<evidence type="ECO:0000259" key="1">
    <source>
        <dbReference type="Pfam" id="PF13614"/>
    </source>
</evidence>
<dbReference type="RefSeq" id="WP_111357873.1">
    <property type="nucleotide sequence ID" value="NZ_NHSK01000047.1"/>
</dbReference>
<dbReference type="PANTHER" id="PTHR13696">
    <property type="entry name" value="P-LOOP CONTAINING NUCLEOSIDE TRIPHOSPHATE HYDROLASE"/>
    <property type="match status" value="1"/>
</dbReference>
<reference evidence="2 3" key="1">
    <citation type="submission" date="2017-07" db="EMBL/GenBank/DDBJ databases">
        <title>Draft Genome Sequences of Select Purple Nonsulfur Bacteria.</title>
        <authorList>
            <person name="Lasarre B."/>
            <person name="Mckinlay J.B."/>
        </authorList>
    </citation>
    <scope>NUCLEOTIDE SEQUENCE [LARGE SCALE GENOMIC DNA]</scope>
    <source>
        <strain evidence="2 3">DSM 11907</strain>
    </source>
</reference>
<comment type="caution">
    <text evidence="2">The sequence shown here is derived from an EMBL/GenBank/DDBJ whole genome shotgun (WGS) entry which is preliminary data.</text>
</comment>
<sequence>MPGKVIAVANMKGGVGKTATVVALAEALAAMGRSVLVIDADAQSNASICIAGNDKLLKLIEDGRTLDGFLDDFLLGGRLVKFRDCIEDQAGDVMQGGKPLNVSLLPASAQLRLLERDIIFKLTQQNFGLNAIVRRVFDILKTELGRPEAKFDYVVIDCAPGISAFTEAGIRLADLVIVPTIPDFLSTYGLASFCKHLWTGGEQPGKNAIPAPKRLPHVLVTRQRPIKEHHRTMEKIMNEGAVSDPVFKPLDTIIKEAAAVAEALGKTGTNPTFTNKWGNMVPVLDKLAKEVEEVVHGA</sequence>
<name>A0A327KKA7_9BRAD</name>
<dbReference type="InterPro" id="IPR050678">
    <property type="entry name" value="DNA_Partitioning_ATPase"/>
</dbReference>
<dbReference type="PANTHER" id="PTHR13696:SF52">
    <property type="entry name" value="PARA FAMILY PROTEIN CT_582"/>
    <property type="match status" value="1"/>
</dbReference>
<dbReference type="EMBL" id="NPEU01000156">
    <property type="protein sequence ID" value="RAI37885.1"/>
    <property type="molecule type" value="Genomic_DNA"/>
</dbReference>
<dbReference type="InterPro" id="IPR025669">
    <property type="entry name" value="AAA_dom"/>
</dbReference>
<dbReference type="Gene3D" id="3.40.50.300">
    <property type="entry name" value="P-loop containing nucleotide triphosphate hydrolases"/>
    <property type="match status" value="1"/>
</dbReference>
<dbReference type="CDD" id="cd02042">
    <property type="entry name" value="ParAB_family"/>
    <property type="match status" value="1"/>
</dbReference>
<evidence type="ECO:0000313" key="2">
    <source>
        <dbReference type="EMBL" id="RAI37885.1"/>
    </source>
</evidence>
<accession>A0A327KKA7</accession>
<dbReference type="OrthoDB" id="9777757at2"/>
<protein>
    <recommendedName>
        <fullName evidence="1">AAA domain-containing protein</fullName>
    </recommendedName>
</protein>
<gene>
    <name evidence="2" type="ORF">CH338_14560</name>
</gene>
<dbReference type="Pfam" id="PF13614">
    <property type="entry name" value="AAA_31"/>
    <property type="match status" value="1"/>
</dbReference>
<proteinExistence type="predicted"/>
<organism evidence="2 3">
    <name type="scientific">Rhodoplanes elegans</name>
    <dbReference type="NCBI Taxonomy" id="29408"/>
    <lineage>
        <taxon>Bacteria</taxon>
        <taxon>Pseudomonadati</taxon>
        <taxon>Pseudomonadota</taxon>
        <taxon>Alphaproteobacteria</taxon>
        <taxon>Hyphomicrobiales</taxon>
        <taxon>Nitrobacteraceae</taxon>
        <taxon>Rhodoplanes</taxon>
    </lineage>
</organism>
<evidence type="ECO:0000313" key="3">
    <source>
        <dbReference type="Proteomes" id="UP000248863"/>
    </source>
</evidence>
<dbReference type="AlphaFoldDB" id="A0A327KKA7"/>
<dbReference type="InterPro" id="IPR027417">
    <property type="entry name" value="P-loop_NTPase"/>
</dbReference>